<dbReference type="InterPro" id="IPR025419">
    <property type="entry name" value="DUF4142"/>
</dbReference>
<proteinExistence type="predicted"/>
<keyword evidence="4" id="KW-1185">Reference proteome</keyword>
<keyword evidence="1" id="KW-0812">Transmembrane</keyword>
<keyword evidence="1" id="KW-0472">Membrane</keyword>
<feature type="domain" description="DUF4142" evidence="2">
    <location>
        <begin position="51"/>
        <end position="182"/>
    </location>
</feature>
<keyword evidence="1" id="KW-1133">Transmembrane helix</keyword>
<dbReference type="EMBL" id="BAABJI010000002">
    <property type="protein sequence ID" value="GAA4913404.1"/>
    <property type="molecule type" value="Genomic_DNA"/>
</dbReference>
<name>A0ABP9FR49_9SPHI</name>
<dbReference type="PANTHER" id="PTHR38593">
    <property type="entry name" value="BLR2558 PROTEIN"/>
    <property type="match status" value="1"/>
</dbReference>
<comment type="caution">
    <text evidence="3">The sequence shown here is derived from an EMBL/GenBank/DDBJ whole genome shotgun (WGS) entry which is preliminary data.</text>
</comment>
<dbReference type="PANTHER" id="PTHR38593:SF1">
    <property type="entry name" value="BLR2558 PROTEIN"/>
    <property type="match status" value="1"/>
</dbReference>
<accession>A0ABP9FR49</accession>
<gene>
    <name evidence="3" type="ORF">GCM10023313_15850</name>
</gene>
<feature type="transmembrane region" description="Helical" evidence="1">
    <location>
        <begin position="15"/>
        <end position="31"/>
    </location>
</feature>
<dbReference type="Pfam" id="PF13628">
    <property type="entry name" value="DUF4142"/>
    <property type="match status" value="1"/>
</dbReference>
<sequence>MLLTYNYKYSSMRQVHYIGLFIILIIAQACNDKRKAKNYNHQVSVDGDALVFIRKAAESGIAEVEASSIARQTSKNPKVVQFATMIADQHSRINDELKSLQSRNLISSDDTISMEKQQEIAAIAKKSGVEFDRDYVSMMVKDHEEAVTLFNSGATIRTASVNKFANKFLPEIKAHLDSAKQILAGLK</sequence>
<protein>
    <recommendedName>
        <fullName evidence="2">DUF4142 domain-containing protein</fullName>
    </recommendedName>
</protein>
<dbReference type="Gene3D" id="1.20.1260.10">
    <property type="match status" value="1"/>
</dbReference>
<organism evidence="3 4">
    <name type="scientific">Mucilaginibacter defluvii</name>
    <dbReference type="NCBI Taxonomy" id="1196019"/>
    <lineage>
        <taxon>Bacteria</taxon>
        <taxon>Pseudomonadati</taxon>
        <taxon>Bacteroidota</taxon>
        <taxon>Sphingobacteriia</taxon>
        <taxon>Sphingobacteriales</taxon>
        <taxon>Sphingobacteriaceae</taxon>
        <taxon>Mucilaginibacter</taxon>
    </lineage>
</organism>
<evidence type="ECO:0000313" key="4">
    <source>
        <dbReference type="Proteomes" id="UP001501436"/>
    </source>
</evidence>
<evidence type="ECO:0000313" key="3">
    <source>
        <dbReference type="EMBL" id="GAA4913404.1"/>
    </source>
</evidence>
<evidence type="ECO:0000256" key="1">
    <source>
        <dbReference type="SAM" id="Phobius"/>
    </source>
</evidence>
<dbReference type="Proteomes" id="UP001501436">
    <property type="component" value="Unassembled WGS sequence"/>
</dbReference>
<evidence type="ECO:0000259" key="2">
    <source>
        <dbReference type="Pfam" id="PF13628"/>
    </source>
</evidence>
<dbReference type="InterPro" id="IPR012347">
    <property type="entry name" value="Ferritin-like"/>
</dbReference>
<reference evidence="4" key="1">
    <citation type="journal article" date="2019" name="Int. J. Syst. Evol. Microbiol.">
        <title>The Global Catalogue of Microorganisms (GCM) 10K type strain sequencing project: providing services to taxonomists for standard genome sequencing and annotation.</title>
        <authorList>
            <consortium name="The Broad Institute Genomics Platform"/>
            <consortium name="The Broad Institute Genome Sequencing Center for Infectious Disease"/>
            <person name="Wu L."/>
            <person name="Ma J."/>
        </authorList>
    </citation>
    <scope>NUCLEOTIDE SEQUENCE [LARGE SCALE GENOMIC DNA]</scope>
    <source>
        <strain evidence="4">JCM 18283</strain>
    </source>
</reference>